<keyword evidence="3" id="KW-1185">Reference proteome</keyword>
<dbReference type="PANTHER" id="PTHR12858">
    <property type="entry name" value="RIBOSOME BIOGENESIS PROTEIN"/>
    <property type="match status" value="1"/>
</dbReference>
<dbReference type="EMBL" id="JAJJMB010010439">
    <property type="protein sequence ID" value="KAI3908835.1"/>
    <property type="molecule type" value="Genomic_DNA"/>
</dbReference>
<sequence length="263" mass="29956">EDLRKILEFTHEDKPYSATFSGPFATNGTGVVAVQGLADNKAAFRILATGKVLGFSRSPCLSVKTLVGTPCYIINKTALIKDMFTSDFEINQHKDAATKEFLSTLKWKDGQPREGIATCTFDRSIRLSDTVYMEETLYDVPNTSCPLTASLEPSNRVWADGTTESEKSEAHLVWASCERKLAPESLRLKMSKLLEQKLKFPSQRRKTDEQRRGVIIVHRLTNSRTAEFREAYFKQKVEDVLNNKRRGRVSRFVREKTKKKARR</sequence>
<reference evidence="2" key="1">
    <citation type="submission" date="2022-04" db="EMBL/GenBank/DDBJ databases">
        <title>A functionally conserved STORR gene fusion in Papaver species that diverged 16.8 million years ago.</title>
        <authorList>
            <person name="Catania T."/>
        </authorList>
    </citation>
    <scope>NUCLEOTIDE SEQUENCE</scope>
    <source>
        <strain evidence="2">S-188037</strain>
    </source>
</reference>
<feature type="domain" description="Ribosome biogenesis protein BMS1/TSR1 C-terminal" evidence="1">
    <location>
        <begin position="4"/>
        <end position="134"/>
    </location>
</feature>
<feature type="non-terminal residue" evidence="2">
    <location>
        <position position="263"/>
    </location>
</feature>
<organism evidence="2 3">
    <name type="scientific">Papaver atlanticum</name>
    <dbReference type="NCBI Taxonomy" id="357466"/>
    <lineage>
        <taxon>Eukaryota</taxon>
        <taxon>Viridiplantae</taxon>
        <taxon>Streptophyta</taxon>
        <taxon>Embryophyta</taxon>
        <taxon>Tracheophyta</taxon>
        <taxon>Spermatophyta</taxon>
        <taxon>Magnoliopsida</taxon>
        <taxon>Ranunculales</taxon>
        <taxon>Papaveraceae</taxon>
        <taxon>Papaveroideae</taxon>
        <taxon>Papaver</taxon>
    </lineage>
</organism>
<dbReference type="GO" id="GO:0000479">
    <property type="term" value="P:endonucleolytic cleavage of tricistronic rRNA transcript (SSU-rRNA, 5.8S rRNA, LSU-rRNA)"/>
    <property type="evidence" value="ECO:0007669"/>
    <property type="project" value="TreeGrafter"/>
</dbReference>
<evidence type="ECO:0000259" key="1">
    <source>
        <dbReference type="Pfam" id="PF04950"/>
    </source>
</evidence>
<dbReference type="GO" id="GO:0030686">
    <property type="term" value="C:90S preribosome"/>
    <property type="evidence" value="ECO:0007669"/>
    <property type="project" value="TreeGrafter"/>
</dbReference>
<dbReference type="GO" id="GO:0000462">
    <property type="term" value="P:maturation of SSU-rRNA from tricistronic rRNA transcript (SSU-rRNA, 5.8S rRNA, LSU-rRNA)"/>
    <property type="evidence" value="ECO:0007669"/>
    <property type="project" value="TreeGrafter"/>
</dbReference>
<dbReference type="PANTHER" id="PTHR12858:SF2">
    <property type="entry name" value="RIBOSOME BIOGENESIS PROTEIN BMS1 HOMOLOG"/>
    <property type="match status" value="1"/>
</dbReference>
<protein>
    <recommendedName>
        <fullName evidence="1">Ribosome biogenesis protein BMS1/TSR1 C-terminal domain-containing protein</fullName>
    </recommendedName>
</protein>
<evidence type="ECO:0000313" key="2">
    <source>
        <dbReference type="EMBL" id="KAI3908835.1"/>
    </source>
</evidence>
<dbReference type="InterPro" id="IPR039761">
    <property type="entry name" value="Bms1/Tsr1"/>
</dbReference>
<comment type="caution">
    <text evidence="2">The sequence shown here is derived from an EMBL/GenBank/DDBJ whole genome shotgun (WGS) entry which is preliminary data.</text>
</comment>
<dbReference type="InterPro" id="IPR007034">
    <property type="entry name" value="BMS1_TSR1_C"/>
</dbReference>
<dbReference type="GO" id="GO:0005525">
    <property type="term" value="F:GTP binding"/>
    <property type="evidence" value="ECO:0007669"/>
    <property type="project" value="TreeGrafter"/>
</dbReference>
<dbReference type="AlphaFoldDB" id="A0AAD4SIZ7"/>
<dbReference type="Pfam" id="PF04950">
    <property type="entry name" value="RIBIOP_C"/>
    <property type="match status" value="1"/>
</dbReference>
<evidence type="ECO:0000313" key="3">
    <source>
        <dbReference type="Proteomes" id="UP001202328"/>
    </source>
</evidence>
<name>A0AAD4SIZ7_9MAGN</name>
<gene>
    <name evidence="2" type="ORF">MKW98_029385</name>
</gene>
<accession>A0AAD4SIZ7</accession>
<dbReference type="GO" id="GO:0034511">
    <property type="term" value="F:U3 snoRNA binding"/>
    <property type="evidence" value="ECO:0007669"/>
    <property type="project" value="TreeGrafter"/>
</dbReference>
<dbReference type="GO" id="GO:0003924">
    <property type="term" value="F:GTPase activity"/>
    <property type="evidence" value="ECO:0007669"/>
    <property type="project" value="TreeGrafter"/>
</dbReference>
<proteinExistence type="predicted"/>
<dbReference type="Proteomes" id="UP001202328">
    <property type="component" value="Unassembled WGS sequence"/>
</dbReference>